<dbReference type="Proteomes" id="UP001234297">
    <property type="component" value="Chromosome 1"/>
</dbReference>
<dbReference type="EMBL" id="CM056809">
    <property type="protein sequence ID" value="KAJ8650615.1"/>
    <property type="molecule type" value="Genomic_DNA"/>
</dbReference>
<keyword evidence="2" id="KW-1185">Reference proteome</keyword>
<proteinExistence type="predicted"/>
<evidence type="ECO:0000313" key="2">
    <source>
        <dbReference type="Proteomes" id="UP001234297"/>
    </source>
</evidence>
<sequence length="1003" mass="109838">MTPTKYSHSTGNRGFFWWDPLWMRDVFHFEEERKKMAISASEPLLEDDTVDGAVDYKGHPVTRSTTGGWRSASFIIGVEIAERFAYYGISSNMITYLTGPLHQSTAAAAINVNTWLGVASMLPLLGAFVADSYLGRYRTIFFSSLLYVLGLGLLTLSATLPSLQPPDCENSTSVCPSPTQFQVGFFFLALYLVALAQGGHKPNVQAFGADQFDPSDPEENKSKSSFFNWWYFGMCGGTVISLWLLNYIQDNLSWGLGFGVPSISMMAALVVFLLGTKTYRYCVKKGKNPFVSILEVFVAAARNRQGPSSTTDKNSLLPTDYEAAEVPVHGSSTQFKFLNRAAAPKDLDSPKKSWSVCSMSQVEDAKMVLQLVPVWVTCLIYGVVFAQSSTFFTKQGSTMERGMGFGFQIPPATLQTFISLSVVAVIPIYDRIFVPATRAFTGLPSGVTLLQRIGIGLFLSAISMAVAALVEAQRLVVARDAGLVDKPTETVPMSVWWLIPQYVLFGLSDVFAMVGLQEFFYDQVPDGMRSVGLALYLSIFGVGSFISGFLISVIEMVTTKDNGESWFSNNLNQAHLDYFYWLVAGLSTIELGLFLYFSKSHIYKNQRRNVLSIGIYCYINCKCNYSSSSSLADKVSSSGFCKSDISKTTDLQSFLNLDARIIAPKILFIVLVCNRIQGQRPSSGLLLLSLRRHTAAATLSPPATAAAAAKTPVKQQRQYGNRKTAMTPPIFPYANHNGDDSSAVCCPWRCAVPDEKKPTQIDKNAPLISANDAGLSVGFHAADYSMQQTATKPDPLFFASGVEMAERFAYHGISYNLISYLTGPLHQSPVDAAANVNTWSCAAFMLPLLGAFVADSYLGRYRTILFSSLLYFLAHLLTHEQHLLRLTGQSSDGTQSALIAGPTTHPAPFPLPPNAGLLPLPSSNNTGTNSNFVFPSPPQFFHNYSNFAPRSSAPNKGFNNGNGNGKQKAKCQICNRRGHVASRCFYRYSASRNSQPQAHFSGS</sequence>
<comment type="caution">
    <text evidence="1">The sequence shown here is derived from an EMBL/GenBank/DDBJ whole genome shotgun (WGS) entry which is preliminary data.</text>
</comment>
<protein>
    <submittedName>
        <fullName evidence="1">Uncharacterized protein</fullName>
    </submittedName>
</protein>
<organism evidence="1 2">
    <name type="scientific">Persea americana</name>
    <name type="common">Avocado</name>
    <dbReference type="NCBI Taxonomy" id="3435"/>
    <lineage>
        <taxon>Eukaryota</taxon>
        <taxon>Viridiplantae</taxon>
        <taxon>Streptophyta</taxon>
        <taxon>Embryophyta</taxon>
        <taxon>Tracheophyta</taxon>
        <taxon>Spermatophyta</taxon>
        <taxon>Magnoliopsida</taxon>
        <taxon>Magnoliidae</taxon>
        <taxon>Laurales</taxon>
        <taxon>Lauraceae</taxon>
        <taxon>Persea</taxon>
    </lineage>
</organism>
<evidence type="ECO:0000313" key="1">
    <source>
        <dbReference type="EMBL" id="KAJ8650615.1"/>
    </source>
</evidence>
<accession>A0ACC2MYT0</accession>
<gene>
    <name evidence="1" type="ORF">MRB53_003638</name>
</gene>
<reference evidence="1 2" key="1">
    <citation type="journal article" date="2022" name="Hortic Res">
        <title>A haplotype resolved chromosomal level avocado genome allows analysis of novel avocado genes.</title>
        <authorList>
            <person name="Nath O."/>
            <person name="Fletcher S.J."/>
            <person name="Hayward A."/>
            <person name="Shaw L.M."/>
            <person name="Masouleh A.K."/>
            <person name="Furtado A."/>
            <person name="Henry R.J."/>
            <person name="Mitter N."/>
        </authorList>
    </citation>
    <scope>NUCLEOTIDE SEQUENCE [LARGE SCALE GENOMIC DNA]</scope>
    <source>
        <strain evidence="2">cv. Hass</strain>
    </source>
</reference>
<name>A0ACC2MYT0_PERAE</name>